<feature type="region of interest" description="Disordered" evidence="1">
    <location>
        <begin position="12"/>
        <end position="45"/>
    </location>
</feature>
<dbReference type="Gene3D" id="3.40.1410.10">
    <property type="entry name" value="Chorismate lyase-like"/>
    <property type="match status" value="1"/>
</dbReference>
<proteinExistence type="predicted"/>
<evidence type="ECO:0000256" key="1">
    <source>
        <dbReference type="SAM" id="MobiDB-lite"/>
    </source>
</evidence>
<comment type="caution">
    <text evidence="2">The sequence shown here is derived from an EMBL/GenBank/DDBJ whole genome shotgun (WGS) entry which is preliminary data.</text>
</comment>
<feature type="compositionally biased region" description="Pro residues" evidence="1">
    <location>
        <begin position="34"/>
        <end position="45"/>
    </location>
</feature>
<sequence>MIKMSVPTPCGVFQPAHPAGRPADPARGPARPVGGPPLPPSVPPRSFPLEFPLDVPLDVPLDAIFGAALGGAADPRTKIRRFASPLTRMLLTSEGLTTTLLEAMAGESLHLRCLAQLRAPAHATGDGVPPLLRIDAGGDVLVRYSATTRRGGPALSVNHVVARLGLAPGIQACLTSTSIPLGPALHAAGTGHRRTLLDAGRRAWRGEGGVTRPACYKTYLVWHGDEPLALIDELFNPGTVPAG</sequence>
<feature type="compositionally biased region" description="Low complexity" evidence="1">
    <location>
        <begin position="15"/>
        <end position="33"/>
    </location>
</feature>
<name>A0A3A9W455_9ACTN</name>
<evidence type="ECO:0008006" key="6">
    <source>
        <dbReference type="Google" id="ProtNLM"/>
    </source>
</evidence>
<dbReference type="Proteomes" id="UP000268652">
    <property type="component" value="Unassembled WGS sequence"/>
</dbReference>
<reference evidence="4 5" key="1">
    <citation type="submission" date="2018-09" db="EMBL/GenBank/DDBJ databases">
        <title>Streptomyces sp. nov. DS1-2, an endophytic actinomycete isolated from roots of Dendrobium scabrilingue.</title>
        <authorList>
            <person name="Kuncharoen N."/>
            <person name="Kudo T."/>
            <person name="Ohkuma M."/>
            <person name="Yuki M."/>
            <person name="Tanasupawat S."/>
        </authorList>
    </citation>
    <scope>NUCLEOTIDE SEQUENCE [LARGE SCALE GENOMIC DNA]</scope>
    <source>
        <strain evidence="2 5">AZ1-7</strain>
        <strain evidence="3 4">DS1-2</strain>
    </source>
</reference>
<evidence type="ECO:0000313" key="5">
    <source>
        <dbReference type="Proteomes" id="UP000275024"/>
    </source>
</evidence>
<keyword evidence="4" id="KW-1185">Reference proteome</keyword>
<gene>
    <name evidence="3" type="ORF">D7318_05470</name>
    <name evidence="2" type="ORF">D7319_19080</name>
</gene>
<dbReference type="SUPFAM" id="SSF64288">
    <property type="entry name" value="Chorismate lyase-like"/>
    <property type="match status" value="1"/>
</dbReference>
<dbReference type="AlphaFoldDB" id="A0A3A9W455"/>
<evidence type="ECO:0000313" key="4">
    <source>
        <dbReference type="Proteomes" id="UP000268652"/>
    </source>
</evidence>
<evidence type="ECO:0000313" key="3">
    <source>
        <dbReference type="EMBL" id="RKN26788.1"/>
    </source>
</evidence>
<protein>
    <recommendedName>
        <fullName evidence="6">Chorismate lyase</fullName>
    </recommendedName>
</protein>
<dbReference type="EMBL" id="RBDY01000002">
    <property type="protein sequence ID" value="RKN26788.1"/>
    <property type="molecule type" value="Genomic_DNA"/>
</dbReference>
<dbReference type="Proteomes" id="UP000275024">
    <property type="component" value="Unassembled WGS sequence"/>
</dbReference>
<dbReference type="EMBL" id="RBDX01000016">
    <property type="protein sequence ID" value="RKN07193.1"/>
    <property type="molecule type" value="Genomic_DNA"/>
</dbReference>
<accession>A0A3A9W455</accession>
<organism evidence="2 5">
    <name type="scientific">Streptomyces radicis</name>
    <dbReference type="NCBI Taxonomy" id="1750517"/>
    <lineage>
        <taxon>Bacteria</taxon>
        <taxon>Bacillati</taxon>
        <taxon>Actinomycetota</taxon>
        <taxon>Actinomycetes</taxon>
        <taxon>Kitasatosporales</taxon>
        <taxon>Streptomycetaceae</taxon>
        <taxon>Streptomyces</taxon>
    </lineage>
</organism>
<dbReference type="InterPro" id="IPR028978">
    <property type="entry name" value="Chorismate_lyase_/UTRA_dom_sf"/>
</dbReference>
<evidence type="ECO:0000313" key="2">
    <source>
        <dbReference type="EMBL" id="RKN07193.1"/>
    </source>
</evidence>